<organism evidence="1">
    <name type="scientific">marine sediment metagenome</name>
    <dbReference type="NCBI Taxonomy" id="412755"/>
    <lineage>
        <taxon>unclassified sequences</taxon>
        <taxon>metagenomes</taxon>
        <taxon>ecological metagenomes</taxon>
    </lineage>
</organism>
<dbReference type="AlphaFoldDB" id="A0A0F9JCB2"/>
<proteinExistence type="predicted"/>
<dbReference type="EMBL" id="LAZR01016673">
    <property type="protein sequence ID" value="KKM03471.1"/>
    <property type="molecule type" value="Genomic_DNA"/>
</dbReference>
<sequence>MTIDEAIKITESLLDGTYDHRDENMEDALMLGIGALQRIEWYRSKYRGSINELLPGETEE</sequence>
<gene>
    <name evidence="1" type="ORF">LCGC14_1774100</name>
</gene>
<reference evidence="1" key="1">
    <citation type="journal article" date="2015" name="Nature">
        <title>Complex archaea that bridge the gap between prokaryotes and eukaryotes.</title>
        <authorList>
            <person name="Spang A."/>
            <person name="Saw J.H."/>
            <person name="Jorgensen S.L."/>
            <person name="Zaremba-Niedzwiedzka K."/>
            <person name="Martijn J."/>
            <person name="Lind A.E."/>
            <person name="van Eijk R."/>
            <person name="Schleper C."/>
            <person name="Guy L."/>
            <person name="Ettema T.J."/>
        </authorList>
    </citation>
    <scope>NUCLEOTIDE SEQUENCE</scope>
</reference>
<name>A0A0F9JCB2_9ZZZZ</name>
<comment type="caution">
    <text evidence="1">The sequence shown here is derived from an EMBL/GenBank/DDBJ whole genome shotgun (WGS) entry which is preliminary data.</text>
</comment>
<protein>
    <submittedName>
        <fullName evidence="1">Uncharacterized protein</fullName>
    </submittedName>
</protein>
<evidence type="ECO:0000313" key="1">
    <source>
        <dbReference type="EMBL" id="KKM03471.1"/>
    </source>
</evidence>
<accession>A0A0F9JCB2</accession>